<comment type="subcellular location">
    <subcellularLocation>
        <location evidence="1">Endoplasmic reticulum</location>
    </subcellularLocation>
    <subcellularLocation>
        <location evidence="2">Lipid droplet</location>
    </subcellularLocation>
</comment>
<dbReference type="GeneTree" id="ENSGT00390000009688"/>
<evidence type="ECO:0000256" key="1">
    <source>
        <dbReference type="ARBA" id="ARBA00004240"/>
    </source>
</evidence>
<evidence type="ECO:0000256" key="2">
    <source>
        <dbReference type="ARBA" id="ARBA00004502"/>
    </source>
</evidence>
<comment type="catalytic activity">
    <reaction evidence="10">
        <text>a cholesterol ester + H2O = cholesterol + a fatty acid + H(+)</text>
        <dbReference type="Rhea" id="RHEA:36403"/>
        <dbReference type="ChEBI" id="CHEBI:15377"/>
        <dbReference type="ChEBI" id="CHEBI:15378"/>
        <dbReference type="ChEBI" id="CHEBI:16113"/>
        <dbReference type="ChEBI" id="CHEBI:17002"/>
        <dbReference type="ChEBI" id="CHEBI:28868"/>
        <dbReference type="EC" id="3.1.1.13"/>
    </reaction>
    <physiologicalReaction direction="left-to-right" evidence="10">
        <dbReference type="Rhea" id="RHEA:36404"/>
    </physiologicalReaction>
</comment>
<evidence type="ECO:0000256" key="5">
    <source>
        <dbReference type="ARBA" id="ARBA00022677"/>
    </source>
</evidence>
<dbReference type="GO" id="GO:0004771">
    <property type="term" value="F:sterol ester esterase activity"/>
    <property type="evidence" value="ECO:0007669"/>
    <property type="project" value="UniProtKB-EC"/>
</dbReference>
<accession>A0A8C4RH30</accession>
<dbReference type="CTD" id="60526"/>
<dbReference type="Pfam" id="PF10230">
    <property type="entry name" value="LIDHydrolase"/>
    <property type="match status" value="1"/>
</dbReference>
<dbReference type="SUPFAM" id="SSF53474">
    <property type="entry name" value="alpha/beta-Hydrolases"/>
    <property type="match status" value="1"/>
</dbReference>
<dbReference type="OrthoDB" id="448051at2759"/>
<evidence type="ECO:0000256" key="7">
    <source>
        <dbReference type="ARBA" id="ARBA00022824"/>
    </source>
</evidence>
<evidence type="ECO:0000256" key="3">
    <source>
        <dbReference type="ARBA" id="ARBA00008300"/>
    </source>
</evidence>
<dbReference type="RefSeq" id="XP_028653216.1">
    <property type="nucleotide sequence ID" value="XM_028797383.2"/>
</dbReference>
<keyword evidence="7" id="KW-0256">Endoplasmic reticulum</keyword>
<dbReference type="InterPro" id="IPR029058">
    <property type="entry name" value="AB_hydrolase_fold"/>
</dbReference>
<keyword evidence="5" id="KW-0551">Lipid droplet</keyword>
<protein>
    <recommendedName>
        <fullName evidence="4">Lipid droplet-associated hydrolase</fullName>
        <ecNumber evidence="9">3.1.1.13</ecNumber>
    </recommendedName>
    <alternativeName>
        <fullName evidence="8">Lipid droplet-associated serine hydrolase</fullName>
    </alternativeName>
</protein>
<evidence type="ECO:0000256" key="8">
    <source>
        <dbReference type="ARBA" id="ARBA00031924"/>
    </source>
</evidence>
<dbReference type="PANTHER" id="PTHR13390">
    <property type="entry name" value="LIPASE"/>
    <property type="match status" value="1"/>
</dbReference>
<dbReference type="GeneID" id="114648392"/>
<keyword evidence="6" id="KW-0378">Hydrolase</keyword>
<evidence type="ECO:0000256" key="9">
    <source>
        <dbReference type="ARBA" id="ARBA00039150"/>
    </source>
</evidence>
<reference evidence="11" key="2">
    <citation type="submission" date="2025-08" db="UniProtKB">
        <authorList>
            <consortium name="Ensembl"/>
        </authorList>
    </citation>
    <scope>IDENTIFICATION</scope>
</reference>
<dbReference type="Proteomes" id="UP000694620">
    <property type="component" value="Chromosome 3"/>
</dbReference>
<reference evidence="11" key="1">
    <citation type="submission" date="2021-06" db="EMBL/GenBank/DDBJ databases">
        <authorList>
            <consortium name="Wellcome Sanger Institute Data Sharing"/>
        </authorList>
    </citation>
    <scope>NUCLEOTIDE SEQUENCE [LARGE SCALE GENOMIC DNA]</scope>
</reference>
<gene>
    <name evidence="11" type="primary">LDAH</name>
    <name evidence="11" type="synonym">ldah</name>
</gene>
<evidence type="ECO:0000256" key="4">
    <source>
        <dbReference type="ARBA" id="ARBA00019242"/>
    </source>
</evidence>
<evidence type="ECO:0000313" key="12">
    <source>
        <dbReference type="Proteomes" id="UP000694620"/>
    </source>
</evidence>
<dbReference type="Gene3D" id="3.40.50.1820">
    <property type="entry name" value="alpha/beta hydrolase"/>
    <property type="match status" value="1"/>
</dbReference>
<dbReference type="EC" id="3.1.1.13" evidence="9"/>
<dbReference type="GO" id="GO:0160077">
    <property type="term" value="P:lipid droplet fusion"/>
    <property type="evidence" value="ECO:0007669"/>
    <property type="project" value="UniProtKB-ARBA"/>
</dbReference>
<proteinExistence type="inferred from homology"/>
<evidence type="ECO:0000256" key="6">
    <source>
        <dbReference type="ARBA" id="ARBA00022801"/>
    </source>
</evidence>
<reference evidence="11" key="3">
    <citation type="submission" date="2025-09" db="UniProtKB">
        <authorList>
            <consortium name="Ensembl"/>
        </authorList>
    </citation>
    <scope>IDENTIFICATION</scope>
</reference>
<organism evidence="11 12">
    <name type="scientific">Erpetoichthys calabaricus</name>
    <name type="common">Rope fish</name>
    <name type="synonym">Calamoichthys calabaricus</name>
    <dbReference type="NCBI Taxonomy" id="27687"/>
    <lineage>
        <taxon>Eukaryota</taxon>
        <taxon>Metazoa</taxon>
        <taxon>Chordata</taxon>
        <taxon>Craniata</taxon>
        <taxon>Vertebrata</taxon>
        <taxon>Euteleostomi</taxon>
        <taxon>Actinopterygii</taxon>
        <taxon>Polypteriformes</taxon>
        <taxon>Polypteridae</taxon>
        <taxon>Erpetoichthys</taxon>
    </lineage>
</organism>
<dbReference type="AlphaFoldDB" id="A0A8C4RH30"/>
<dbReference type="Ensembl" id="ENSECRT00000002093.1">
    <property type="protein sequence ID" value="ENSECRP00000002065.1"/>
    <property type="gene ID" value="ENSECRG00000001438.1"/>
</dbReference>
<name>A0A8C4RH30_ERPCA</name>
<dbReference type="GO" id="GO:0005783">
    <property type="term" value="C:endoplasmic reticulum"/>
    <property type="evidence" value="ECO:0007669"/>
    <property type="project" value="UniProtKB-SubCell"/>
</dbReference>
<dbReference type="GO" id="GO:0005811">
    <property type="term" value="C:lipid droplet"/>
    <property type="evidence" value="ECO:0007669"/>
    <property type="project" value="UniProtKB-SubCell"/>
</dbReference>
<sequence length="347" mass="39911">MQEYRHPNSDRVTWTSDEKDTIMETLSSEGRLESLKEHIYCCNAATEVLKFGQSNLLHASGCEESSSVLFLIIPGNPGIVGFYKTFMQVIYQSFDKKYPVWAVSHAGHCVPPDFMDMKEDTNDAELEDVFGLNGQVEHKMAFLKQYVPRDVKLVLVGHSIGCYIILEIMKRDPLLQVLKSVLLFPTIERMAQSPQGKLMTPMLCRLRYAMYVPIYLLSFLPERIKASMVRLLLHRLQTLDESCVSATINLFSVDCTANAMYMGSQEMVQVMDRDNATIQENQEKLIFYYGENDNWCPVQYYEEIKRDFPKADIRLCNKGIRHAFVLDAGRDVALMMTEWLQKVLHSL</sequence>
<dbReference type="GO" id="GO:0019915">
    <property type="term" value="P:lipid storage"/>
    <property type="evidence" value="ECO:0007669"/>
    <property type="project" value="InterPro"/>
</dbReference>
<dbReference type="PANTHER" id="PTHR13390:SF0">
    <property type="entry name" value="LIPID DROPLET-ASSOCIATED HYDROLASE"/>
    <property type="match status" value="1"/>
</dbReference>
<evidence type="ECO:0000313" key="11">
    <source>
        <dbReference type="Ensembl" id="ENSECRP00000002065.1"/>
    </source>
</evidence>
<dbReference type="GO" id="GO:0042632">
    <property type="term" value="P:cholesterol homeostasis"/>
    <property type="evidence" value="ECO:0007669"/>
    <property type="project" value="UniProtKB-ARBA"/>
</dbReference>
<dbReference type="GO" id="GO:0035356">
    <property type="term" value="P:intracellular triglyceride homeostasis"/>
    <property type="evidence" value="ECO:0007669"/>
    <property type="project" value="UniProtKB-ARBA"/>
</dbReference>
<dbReference type="InterPro" id="IPR019363">
    <property type="entry name" value="LDAH"/>
</dbReference>
<dbReference type="FunFam" id="3.40.50.1820:FF:000068">
    <property type="entry name" value="Lipid droplet associated hydrolase"/>
    <property type="match status" value="1"/>
</dbReference>
<evidence type="ECO:0000256" key="10">
    <source>
        <dbReference type="ARBA" id="ARBA00049527"/>
    </source>
</evidence>
<comment type="similarity">
    <text evidence="3">Belongs to the AB hydrolase superfamily. LDAH family.</text>
</comment>
<keyword evidence="12" id="KW-1185">Reference proteome</keyword>